<proteinExistence type="predicted"/>
<evidence type="ECO:0000256" key="6">
    <source>
        <dbReference type="SAM" id="Coils"/>
    </source>
</evidence>
<dbReference type="RefSeq" id="WP_093393881.1">
    <property type="nucleotide sequence ID" value="NZ_FOUU01000002.1"/>
</dbReference>
<dbReference type="SMART" id="SM00448">
    <property type="entry name" value="REC"/>
    <property type="match status" value="1"/>
</dbReference>
<evidence type="ECO:0000313" key="8">
    <source>
        <dbReference type="EMBL" id="SFM63737.1"/>
    </source>
</evidence>
<dbReference type="Proteomes" id="UP000199611">
    <property type="component" value="Unassembled WGS sequence"/>
</dbReference>
<sequence length="143" mass="16341">MREPYVMLVDDEEAFVEAMTRRLSRRNLKIISALSGEEALEKLDNHRDVDVVILDVKMPGMDGIETLREIKARFPLIEVIMLTGHATVENAVEGMKKGAFDYLMKPCDIDELIRKVTEATEKKRAHEEKIREAAIRNALSMVE</sequence>
<evidence type="ECO:0000256" key="1">
    <source>
        <dbReference type="ARBA" id="ARBA00022553"/>
    </source>
</evidence>
<dbReference type="Gene3D" id="3.40.50.2300">
    <property type="match status" value="1"/>
</dbReference>
<reference evidence="8 9" key="1">
    <citation type="submission" date="2016-10" db="EMBL/GenBank/DDBJ databases">
        <authorList>
            <person name="de Groot N.N."/>
        </authorList>
    </citation>
    <scope>NUCLEOTIDE SEQUENCE [LARGE SCALE GENOMIC DNA]</scope>
    <source>
        <strain evidence="8 9">DSM 9990</strain>
    </source>
</reference>
<dbReference type="InterPro" id="IPR011006">
    <property type="entry name" value="CheY-like_superfamily"/>
</dbReference>
<keyword evidence="1 5" id="KW-0597">Phosphoprotein</keyword>
<evidence type="ECO:0000256" key="5">
    <source>
        <dbReference type="PROSITE-ProRule" id="PRU00169"/>
    </source>
</evidence>
<dbReference type="PANTHER" id="PTHR44591:SF14">
    <property type="entry name" value="PROTEIN PILG"/>
    <property type="match status" value="1"/>
</dbReference>
<dbReference type="STRING" id="39841.SAMN05660836_00959"/>
<gene>
    <name evidence="8" type="ORF">SAMN05660836_00959</name>
</gene>
<keyword evidence="3" id="KW-0805">Transcription regulation</keyword>
<organism evidence="8 9">
    <name type="scientific">Thermodesulforhabdus norvegica</name>
    <dbReference type="NCBI Taxonomy" id="39841"/>
    <lineage>
        <taxon>Bacteria</taxon>
        <taxon>Pseudomonadati</taxon>
        <taxon>Thermodesulfobacteriota</taxon>
        <taxon>Syntrophobacteria</taxon>
        <taxon>Syntrophobacterales</taxon>
        <taxon>Thermodesulforhabdaceae</taxon>
        <taxon>Thermodesulforhabdus</taxon>
    </lineage>
</organism>
<feature type="coiled-coil region" evidence="6">
    <location>
        <begin position="109"/>
        <end position="136"/>
    </location>
</feature>
<dbReference type="InterPro" id="IPR050595">
    <property type="entry name" value="Bact_response_regulator"/>
</dbReference>
<dbReference type="InterPro" id="IPR001789">
    <property type="entry name" value="Sig_transdc_resp-reg_receiver"/>
</dbReference>
<protein>
    <submittedName>
        <fullName evidence="8">Response regulator receiver domain-containing protein</fullName>
    </submittedName>
</protein>
<evidence type="ECO:0000259" key="7">
    <source>
        <dbReference type="PROSITE" id="PS50110"/>
    </source>
</evidence>
<evidence type="ECO:0000256" key="3">
    <source>
        <dbReference type="ARBA" id="ARBA00023015"/>
    </source>
</evidence>
<feature type="modified residue" description="4-aspartylphosphate" evidence="5">
    <location>
        <position position="55"/>
    </location>
</feature>
<keyword evidence="9" id="KW-1185">Reference proteome</keyword>
<dbReference type="GO" id="GO:0000160">
    <property type="term" value="P:phosphorelay signal transduction system"/>
    <property type="evidence" value="ECO:0007669"/>
    <property type="project" value="UniProtKB-KW"/>
</dbReference>
<dbReference type="FunFam" id="3.40.50.2300:FF:000018">
    <property type="entry name" value="DNA-binding transcriptional regulator NtrC"/>
    <property type="match status" value="1"/>
</dbReference>
<evidence type="ECO:0000313" key="9">
    <source>
        <dbReference type="Proteomes" id="UP000199611"/>
    </source>
</evidence>
<accession>A0A1I4SGZ4</accession>
<keyword evidence="4" id="KW-0804">Transcription</keyword>
<keyword evidence="6" id="KW-0175">Coiled coil</keyword>
<dbReference type="PANTHER" id="PTHR44591">
    <property type="entry name" value="STRESS RESPONSE REGULATOR PROTEIN 1"/>
    <property type="match status" value="1"/>
</dbReference>
<feature type="domain" description="Response regulatory" evidence="7">
    <location>
        <begin position="5"/>
        <end position="120"/>
    </location>
</feature>
<evidence type="ECO:0000256" key="4">
    <source>
        <dbReference type="ARBA" id="ARBA00023163"/>
    </source>
</evidence>
<dbReference type="PROSITE" id="PS50110">
    <property type="entry name" value="RESPONSE_REGULATORY"/>
    <property type="match status" value="1"/>
</dbReference>
<keyword evidence="2" id="KW-0902">Two-component regulatory system</keyword>
<dbReference type="Pfam" id="PF00072">
    <property type="entry name" value="Response_reg"/>
    <property type="match status" value="1"/>
</dbReference>
<name>A0A1I4SGZ4_9BACT</name>
<dbReference type="OrthoDB" id="9788090at2"/>
<evidence type="ECO:0000256" key="2">
    <source>
        <dbReference type="ARBA" id="ARBA00023012"/>
    </source>
</evidence>
<dbReference type="EMBL" id="FOUU01000002">
    <property type="protein sequence ID" value="SFM63737.1"/>
    <property type="molecule type" value="Genomic_DNA"/>
</dbReference>
<dbReference type="SUPFAM" id="SSF52172">
    <property type="entry name" value="CheY-like"/>
    <property type="match status" value="1"/>
</dbReference>
<dbReference type="AlphaFoldDB" id="A0A1I4SGZ4"/>